<evidence type="ECO:0000259" key="16">
    <source>
        <dbReference type="SMART" id="SM00062"/>
    </source>
</evidence>
<dbReference type="InterPro" id="IPR015683">
    <property type="entry name" value="Ionotropic_Glu_rcpt"/>
</dbReference>
<comment type="function">
    <text evidence="13">Glutamate-gated receptor that probably acts as non-selective cation channel.</text>
</comment>
<dbReference type="Pfam" id="PF10613">
    <property type="entry name" value="Lig_chan-Glu_bd"/>
    <property type="match status" value="1"/>
</dbReference>
<dbReference type="PANTHER" id="PTHR18966">
    <property type="entry name" value="IONOTROPIC GLUTAMATE RECEPTOR"/>
    <property type="match status" value="1"/>
</dbReference>
<keyword evidence="3 13" id="KW-0813">Transport</keyword>
<feature type="domain" description="Solute-binding protein family 3/N-terminal" evidence="16">
    <location>
        <begin position="465"/>
        <end position="762"/>
    </location>
</feature>
<evidence type="ECO:0000256" key="6">
    <source>
        <dbReference type="ARBA" id="ARBA00022989"/>
    </source>
</evidence>
<dbReference type="SMART" id="SM00062">
    <property type="entry name" value="PBPb"/>
    <property type="match status" value="1"/>
</dbReference>
<keyword evidence="7 13" id="KW-0406">Ion transport</keyword>
<dbReference type="GO" id="GO:0038023">
    <property type="term" value="F:signaling receptor activity"/>
    <property type="evidence" value="ECO:0000318"/>
    <property type="project" value="GO_Central"/>
</dbReference>
<dbReference type="FunFam" id="1.10.287.70:FF:000037">
    <property type="entry name" value="Glutamate receptor"/>
    <property type="match status" value="1"/>
</dbReference>
<evidence type="ECO:0000256" key="8">
    <source>
        <dbReference type="ARBA" id="ARBA00023136"/>
    </source>
</evidence>
<dbReference type="EMBL" id="CM007897">
    <property type="protein sequence ID" value="OTG19235.1"/>
    <property type="molecule type" value="Genomic_DNA"/>
</dbReference>
<keyword evidence="8 13" id="KW-0472">Membrane</keyword>
<dbReference type="InterPro" id="IPR019594">
    <property type="entry name" value="Glu/Gly-bd"/>
</dbReference>
<dbReference type="SUPFAM" id="SSF53822">
    <property type="entry name" value="Periplasmic binding protein-like I"/>
    <property type="match status" value="1"/>
</dbReference>
<dbReference type="OMA" id="NKVPNLM"/>
<evidence type="ECO:0000313" key="19">
    <source>
        <dbReference type="Proteomes" id="UP000215914"/>
    </source>
</evidence>
<evidence type="ECO:0000256" key="7">
    <source>
        <dbReference type="ARBA" id="ARBA00023065"/>
    </source>
</evidence>
<reference evidence="19" key="1">
    <citation type="journal article" date="2017" name="Nature">
        <title>The sunflower genome provides insights into oil metabolism, flowering and Asterid evolution.</title>
        <authorList>
            <person name="Badouin H."/>
            <person name="Gouzy J."/>
            <person name="Grassa C.J."/>
            <person name="Murat F."/>
            <person name="Staton S.E."/>
            <person name="Cottret L."/>
            <person name="Lelandais-Briere C."/>
            <person name="Owens G.L."/>
            <person name="Carrere S."/>
            <person name="Mayjonade B."/>
            <person name="Legrand L."/>
            <person name="Gill N."/>
            <person name="Kane N.C."/>
            <person name="Bowers J.E."/>
            <person name="Hubner S."/>
            <person name="Bellec A."/>
            <person name="Berard A."/>
            <person name="Berges H."/>
            <person name="Blanchet N."/>
            <person name="Boniface M.C."/>
            <person name="Brunel D."/>
            <person name="Catrice O."/>
            <person name="Chaidir N."/>
            <person name="Claudel C."/>
            <person name="Donnadieu C."/>
            <person name="Faraut T."/>
            <person name="Fievet G."/>
            <person name="Helmstetter N."/>
            <person name="King M."/>
            <person name="Knapp S.J."/>
            <person name="Lai Z."/>
            <person name="Le Paslier M.C."/>
            <person name="Lippi Y."/>
            <person name="Lorenzon L."/>
            <person name="Mandel J.R."/>
            <person name="Marage G."/>
            <person name="Marchand G."/>
            <person name="Marquand E."/>
            <person name="Bret-Mestries E."/>
            <person name="Morien E."/>
            <person name="Nambeesan S."/>
            <person name="Nguyen T."/>
            <person name="Pegot-Espagnet P."/>
            <person name="Pouilly N."/>
            <person name="Raftis F."/>
            <person name="Sallet E."/>
            <person name="Schiex T."/>
            <person name="Thomas J."/>
            <person name="Vandecasteele C."/>
            <person name="Vares D."/>
            <person name="Vear F."/>
            <person name="Vautrin S."/>
            <person name="Crespi M."/>
            <person name="Mangin B."/>
            <person name="Burke J.M."/>
            <person name="Salse J."/>
            <person name="Munos S."/>
            <person name="Vincourt P."/>
            <person name="Rieseberg L.H."/>
            <person name="Langlade N.B."/>
        </authorList>
    </citation>
    <scope>NUCLEOTIDE SEQUENCE [LARGE SCALE GENOMIC DNA]</scope>
    <source>
        <strain evidence="19">cv. SF193</strain>
    </source>
</reference>
<feature type="domain" description="Ionotropic glutamate receptor C-terminal" evidence="17">
    <location>
        <begin position="432"/>
        <end position="762"/>
    </location>
</feature>
<sequence length="835" mass="93733">MKSSRFIKTAFAFLILSSFHTLLTANEDPPYKEIHVGVILDMGSRVGKVINRFVIKGISDFYTANPHCRTRIVVNTRDTKGKRLLALSAGASLFYFCSLDLVENNKVRAIIGPHSTTEARFLEILEEKANLPILSLSTSPFTNQNPNFLQIAQDETTQFKGIAALVESLYLNNIILICEDNANGREMATYIISSFRNHNKHVTYTSLISTSVNHTQILEEFHKFQYMQTKVFVVHGSPSISSRLFSMAKDVGMMSEGYTWIVTSKTTNFLKFMDSKAIESMQGAVGFKSYFPKSSKFHGLKHFMGLKEVDYDGMWAYDAVYALAMAVERLQTKKHVTKLALLDHILRTTFRGLGGEFKFVNERTLLRPIEVKNVIGKGDKRVGFSIVNGEFVKKMGKTNSSTNNGLEHIVFPGGHTSILNHRRLQVNGKKMRILVPVFGGFKNILQMVVDPKTNLSNVSGFCGDVFNVAFNVLNHKVDIEFVPYLFEEGRTFNDLIDKVYYKEFDAAVGDITITSNRSRYVDFTLPYSDMGVGTLVRNADKSIWIFLSPLNADLWFTSAGFFLFLGFVIWVIEHRTNEEFQGSTTQQIGTTLWFAFSTLVYAHREKLESNLSRFVVTVWVFVVLVLTSSYTATLSSLLTVQQIALKGGSVQFQGISPVKAAVYNNVKLNEDVLVELRSADDYAKALRNGRVGAIIDEILYIKSVLALYSRHEFSLVATSSTTNGFGFVFQKGSTLAKDISTQIAKLREDGTLKALEDKWLERQSSIMSNDFPAVSPNILNLYGLRGLFLISGVSMAFALLVSMVYLAREKCQGRSKMEMLRRVSKICPTPSTCTR</sequence>
<dbReference type="Pfam" id="PF00060">
    <property type="entry name" value="Lig_chan"/>
    <property type="match status" value="1"/>
</dbReference>
<keyword evidence="11 13" id="KW-1071">Ligand-gated ion channel</keyword>
<dbReference type="InterPro" id="IPR001320">
    <property type="entry name" value="Iontro_rcpt_C"/>
</dbReference>
<evidence type="ECO:0000313" key="18">
    <source>
        <dbReference type="EMBL" id="OTG19235.1"/>
    </source>
</evidence>
<feature type="signal peptide" evidence="15">
    <location>
        <begin position="1"/>
        <end position="25"/>
    </location>
</feature>
<dbReference type="Gene3D" id="1.10.287.70">
    <property type="match status" value="1"/>
</dbReference>
<gene>
    <name evidence="18" type="primary">ATGLR1.3</name>
    <name evidence="18" type="ORF">HannXRQ_Chr08g0231821</name>
</gene>
<evidence type="ECO:0000256" key="13">
    <source>
        <dbReference type="PIRNR" id="PIRNR037090"/>
    </source>
</evidence>
<accession>A0A251U7D1</accession>
<comment type="similarity">
    <text evidence="2 13">Belongs to the glutamate-gated ion channel (TC 1.A.10.1) family.</text>
</comment>
<evidence type="ECO:0000256" key="5">
    <source>
        <dbReference type="ARBA" id="ARBA00022729"/>
    </source>
</evidence>
<evidence type="ECO:0000256" key="3">
    <source>
        <dbReference type="ARBA" id="ARBA00022448"/>
    </source>
</evidence>
<dbReference type="InterPro" id="IPR017103">
    <property type="entry name" value="Iontropic_Glu_rcpt_pln"/>
</dbReference>
<evidence type="ECO:0000259" key="17">
    <source>
        <dbReference type="SMART" id="SM00079"/>
    </source>
</evidence>
<evidence type="ECO:0000256" key="9">
    <source>
        <dbReference type="ARBA" id="ARBA00023170"/>
    </source>
</evidence>
<keyword evidence="12 13" id="KW-0407">Ion channel</keyword>
<dbReference type="InterPro" id="IPR001638">
    <property type="entry name" value="Solute-binding_3/MltF_N"/>
</dbReference>
<dbReference type="Pfam" id="PF01094">
    <property type="entry name" value="ANF_receptor"/>
    <property type="match status" value="1"/>
</dbReference>
<keyword evidence="19" id="KW-1185">Reference proteome</keyword>
<dbReference type="SMART" id="SM00079">
    <property type="entry name" value="PBPe"/>
    <property type="match status" value="1"/>
</dbReference>
<dbReference type="PIRSF" id="PIRSF037090">
    <property type="entry name" value="Iontro_Glu-like_rcpt_pln"/>
    <property type="match status" value="1"/>
</dbReference>
<protein>
    <recommendedName>
        <fullName evidence="13">Glutamate receptor</fullName>
    </recommendedName>
</protein>
<evidence type="ECO:0000256" key="11">
    <source>
        <dbReference type="ARBA" id="ARBA00023286"/>
    </source>
</evidence>
<comment type="subcellular location">
    <subcellularLocation>
        <location evidence="1">Membrane</location>
        <topology evidence="1">Multi-pass membrane protein</topology>
    </subcellularLocation>
</comment>
<dbReference type="InterPro" id="IPR028082">
    <property type="entry name" value="Peripla_BP_I"/>
</dbReference>
<dbReference type="InParanoid" id="A0A251U7D1"/>
<dbReference type="InterPro" id="IPR001828">
    <property type="entry name" value="ANF_lig-bd_rcpt"/>
</dbReference>
<dbReference type="Gene3D" id="3.40.50.2300">
    <property type="match status" value="1"/>
</dbReference>
<dbReference type="GO" id="GO:0005886">
    <property type="term" value="C:plasma membrane"/>
    <property type="evidence" value="ECO:0000318"/>
    <property type="project" value="GO_Central"/>
</dbReference>
<evidence type="ECO:0000256" key="14">
    <source>
        <dbReference type="SAM" id="Phobius"/>
    </source>
</evidence>
<keyword evidence="6 14" id="KW-1133">Transmembrane helix</keyword>
<organism evidence="18 19">
    <name type="scientific">Helianthus annuus</name>
    <name type="common">Common sunflower</name>
    <dbReference type="NCBI Taxonomy" id="4232"/>
    <lineage>
        <taxon>Eukaryota</taxon>
        <taxon>Viridiplantae</taxon>
        <taxon>Streptophyta</taxon>
        <taxon>Embryophyta</taxon>
        <taxon>Tracheophyta</taxon>
        <taxon>Spermatophyta</taxon>
        <taxon>Magnoliopsida</taxon>
        <taxon>eudicotyledons</taxon>
        <taxon>Gunneridae</taxon>
        <taxon>Pentapetalae</taxon>
        <taxon>asterids</taxon>
        <taxon>campanulids</taxon>
        <taxon>Asterales</taxon>
        <taxon>Asteraceae</taxon>
        <taxon>Asteroideae</taxon>
        <taxon>Heliantheae alliance</taxon>
        <taxon>Heliantheae</taxon>
        <taxon>Helianthus</taxon>
    </lineage>
</organism>
<keyword evidence="9 13" id="KW-0675">Receptor</keyword>
<keyword evidence="5 15" id="KW-0732">Signal</keyword>
<feature type="chain" id="PRO_5012128867" description="Glutamate receptor" evidence="15">
    <location>
        <begin position="26"/>
        <end position="835"/>
    </location>
</feature>
<keyword evidence="4 14" id="KW-0812">Transmembrane</keyword>
<feature type="transmembrane region" description="Helical" evidence="14">
    <location>
        <begin position="614"/>
        <end position="632"/>
    </location>
</feature>
<dbReference type="AlphaFoldDB" id="A0A251U7D1"/>
<proteinExistence type="inferred from homology"/>
<dbReference type="SUPFAM" id="SSF53850">
    <property type="entry name" value="Periplasmic binding protein-like II"/>
    <property type="match status" value="1"/>
</dbReference>
<dbReference type="GO" id="GO:0015276">
    <property type="term" value="F:ligand-gated monoatomic ion channel activity"/>
    <property type="evidence" value="ECO:0000318"/>
    <property type="project" value="GO_Central"/>
</dbReference>
<evidence type="ECO:0000256" key="2">
    <source>
        <dbReference type="ARBA" id="ARBA00008685"/>
    </source>
</evidence>
<dbReference type="Gene3D" id="3.40.190.10">
    <property type="entry name" value="Periplasmic binding protein-like II"/>
    <property type="match status" value="2"/>
</dbReference>
<keyword evidence="10" id="KW-0325">Glycoprotein</keyword>
<feature type="transmembrane region" description="Helical" evidence="14">
    <location>
        <begin position="786"/>
        <end position="807"/>
    </location>
</feature>
<evidence type="ECO:0000256" key="1">
    <source>
        <dbReference type="ARBA" id="ARBA00004141"/>
    </source>
</evidence>
<evidence type="ECO:0000256" key="4">
    <source>
        <dbReference type="ARBA" id="ARBA00022692"/>
    </source>
</evidence>
<evidence type="ECO:0000256" key="10">
    <source>
        <dbReference type="ARBA" id="ARBA00023180"/>
    </source>
</evidence>
<dbReference type="STRING" id="4232.A0A251U7D1"/>
<feature type="transmembrane region" description="Helical" evidence="14">
    <location>
        <begin position="554"/>
        <end position="572"/>
    </location>
</feature>
<dbReference type="Proteomes" id="UP000215914">
    <property type="component" value="Chromosome 8"/>
</dbReference>
<evidence type="ECO:0000256" key="15">
    <source>
        <dbReference type="SAM" id="SignalP"/>
    </source>
</evidence>
<evidence type="ECO:0000256" key="12">
    <source>
        <dbReference type="ARBA" id="ARBA00023303"/>
    </source>
</evidence>
<name>A0A251U7D1_HELAN</name>